<dbReference type="RefSeq" id="WP_011391023.1">
    <property type="nucleotide sequence ID" value="NC_007643.1"/>
</dbReference>
<dbReference type="CDD" id="cd00498">
    <property type="entry name" value="Hsp33"/>
    <property type="match status" value="1"/>
</dbReference>
<evidence type="ECO:0000256" key="3">
    <source>
        <dbReference type="ARBA" id="ARBA00023157"/>
    </source>
</evidence>
<keyword evidence="2" id="KW-0862">Zinc</keyword>
<dbReference type="PIRSF" id="PIRSF005261">
    <property type="entry name" value="Heat_shock_Hsp33"/>
    <property type="match status" value="1"/>
</dbReference>
<dbReference type="InterPro" id="IPR000397">
    <property type="entry name" value="Heat_shock_Hsp33"/>
</dbReference>
<evidence type="ECO:0000313" key="6">
    <source>
        <dbReference type="EMBL" id="ABC24070.1"/>
    </source>
</evidence>
<proteinExistence type="predicted"/>
<keyword evidence="4" id="KW-0143">Chaperone</keyword>
<dbReference type="KEGG" id="rru:Rru_A3275"/>
<accession>Q2RP75</accession>
<dbReference type="Gene3D" id="3.90.1280.10">
    <property type="entry name" value="HSP33 redox switch-like"/>
    <property type="match status" value="1"/>
</dbReference>
<name>Q2RP75_RHORT</name>
<organism evidence="6 7">
    <name type="scientific">Rhodospirillum rubrum (strain ATCC 11170 / ATH 1.1.1 / DSM 467 / LMG 4362 / NCIMB 8255 / S1)</name>
    <dbReference type="NCBI Taxonomy" id="269796"/>
    <lineage>
        <taxon>Bacteria</taxon>
        <taxon>Pseudomonadati</taxon>
        <taxon>Pseudomonadota</taxon>
        <taxon>Alphaproteobacteria</taxon>
        <taxon>Rhodospirillales</taxon>
        <taxon>Rhodospirillaceae</taxon>
        <taxon>Rhodospirillum</taxon>
    </lineage>
</organism>
<gene>
    <name evidence="6" type="ordered locus">Rru_A3275</name>
</gene>
<dbReference type="GO" id="GO:0042026">
    <property type="term" value="P:protein refolding"/>
    <property type="evidence" value="ECO:0007669"/>
    <property type="project" value="TreeGrafter"/>
</dbReference>
<dbReference type="InterPro" id="IPR016154">
    <property type="entry name" value="Heat_shock_Hsp33_C"/>
</dbReference>
<dbReference type="AlphaFoldDB" id="Q2RP75"/>
<protein>
    <submittedName>
        <fullName evidence="6">Hsp33 protein</fullName>
    </submittedName>
</protein>
<dbReference type="PANTHER" id="PTHR30111:SF1">
    <property type="entry name" value="33 KDA CHAPERONIN"/>
    <property type="match status" value="1"/>
</dbReference>
<dbReference type="Gene3D" id="3.55.30.10">
    <property type="entry name" value="Hsp33 domain"/>
    <property type="match status" value="1"/>
</dbReference>
<evidence type="ECO:0000313" key="7">
    <source>
        <dbReference type="Proteomes" id="UP000001929"/>
    </source>
</evidence>
<dbReference type="PATRIC" id="fig|269796.9.peg.3392"/>
<evidence type="ECO:0000256" key="2">
    <source>
        <dbReference type="ARBA" id="ARBA00022833"/>
    </source>
</evidence>
<evidence type="ECO:0000256" key="4">
    <source>
        <dbReference type="ARBA" id="ARBA00023186"/>
    </source>
</evidence>
<reference evidence="6 7" key="1">
    <citation type="journal article" date="2011" name="Stand. Genomic Sci.">
        <title>Complete genome sequence of Rhodospirillum rubrum type strain (S1).</title>
        <authorList>
            <person name="Munk A.C."/>
            <person name="Copeland A."/>
            <person name="Lucas S."/>
            <person name="Lapidus A."/>
            <person name="Del Rio T.G."/>
            <person name="Barry K."/>
            <person name="Detter J.C."/>
            <person name="Hammon N."/>
            <person name="Israni S."/>
            <person name="Pitluck S."/>
            <person name="Brettin T."/>
            <person name="Bruce D."/>
            <person name="Han C."/>
            <person name="Tapia R."/>
            <person name="Gilna P."/>
            <person name="Schmutz J."/>
            <person name="Larimer F."/>
            <person name="Land M."/>
            <person name="Kyrpides N.C."/>
            <person name="Mavromatis K."/>
            <person name="Richardson P."/>
            <person name="Rohde M."/>
            <person name="Goker M."/>
            <person name="Klenk H.P."/>
            <person name="Zhang Y."/>
            <person name="Roberts G.P."/>
            <person name="Reslewic S."/>
            <person name="Schwartz D.C."/>
        </authorList>
    </citation>
    <scope>NUCLEOTIDE SEQUENCE [LARGE SCALE GENOMIC DNA]</scope>
    <source>
        <strain evidence="7">ATCC 11170 / ATH 1.1.1 / DSM 467 / LMG 4362 / NCIMB 8255 / S1</strain>
    </source>
</reference>
<dbReference type="InterPro" id="IPR016153">
    <property type="entry name" value="Heat_shock_Hsp33_N"/>
</dbReference>
<dbReference type="SUPFAM" id="SSF64397">
    <property type="entry name" value="Hsp33 domain"/>
    <property type="match status" value="1"/>
</dbReference>
<dbReference type="GO" id="GO:0044183">
    <property type="term" value="F:protein folding chaperone"/>
    <property type="evidence" value="ECO:0007669"/>
    <property type="project" value="TreeGrafter"/>
</dbReference>
<dbReference type="STRING" id="269796.Rru_A3275"/>
<keyword evidence="7" id="KW-1185">Reference proteome</keyword>
<dbReference type="GO" id="GO:0051082">
    <property type="term" value="F:unfolded protein binding"/>
    <property type="evidence" value="ECO:0007669"/>
    <property type="project" value="InterPro"/>
</dbReference>
<dbReference type="Proteomes" id="UP000001929">
    <property type="component" value="Chromosome"/>
</dbReference>
<evidence type="ECO:0000256" key="1">
    <source>
        <dbReference type="ARBA" id="ARBA00022490"/>
    </source>
</evidence>
<dbReference type="PhylomeDB" id="Q2RP75"/>
<dbReference type="EMBL" id="CP000230">
    <property type="protein sequence ID" value="ABC24070.1"/>
    <property type="molecule type" value="Genomic_DNA"/>
</dbReference>
<sequence length="311" mass="33007">MSGPSDNLILPFHLASGVFRGRLVRAGRAVADTLRPHDYPPAVAALLAETLVLAMGLASGLKYDGVFTVQVRGEGAVRALVADVTSGGMVRGVARFDAERLPSGPITAPVLELLGAGHLTFTVDQGANTERYQGIVSLEGDFLADCVASYFDQSEQLPTALKVAVAPPDPALGPDAPWAATGLMLQRMPPEGGQARGEAWDDAWQTATILMESLTPTELLDPALSPETLLHRPFHGEGLEVAPYRPVFFGCRCSRRKVARTLATFPREELVSLAHNGTIDVTCEFCKATYALSVQELDALAAEAGESENGV</sequence>
<dbReference type="EnsemblBacteria" id="ABC24070">
    <property type="protein sequence ID" value="ABC24070"/>
    <property type="gene ID" value="Rru_A3275"/>
</dbReference>
<dbReference type="HOGENOM" id="CLU_054493_0_1_5"/>
<dbReference type="Pfam" id="PF01430">
    <property type="entry name" value="HSP33"/>
    <property type="match status" value="1"/>
</dbReference>
<dbReference type="eggNOG" id="COG1281">
    <property type="taxonomic scope" value="Bacteria"/>
</dbReference>
<keyword evidence="5" id="KW-0676">Redox-active center</keyword>
<dbReference type="SUPFAM" id="SSF118352">
    <property type="entry name" value="HSP33 redox switch-like"/>
    <property type="match status" value="1"/>
</dbReference>
<evidence type="ECO:0000256" key="5">
    <source>
        <dbReference type="ARBA" id="ARBA00023284"/>
    </source>
</evidence>
<keyword evidence="3" id="KW-1015">Disulfide bond</keyword>
<keyword evidence="1" id="KW-0963">Cytoplasm</keyword>
<dbReference type="GO" id="GO:0005737">
    <property type="term" value="C:cytoplasm"/>
    <property type="evidence" value="ECO:0007669"/>
    <property type="project" value="InterPro"/>
</dbReference>
<dbReference type="PANTHER" id="PTHR30111">
    <property type="entry name" value="33 KDA CHAPERONIN"/>
    <property type="match status" value="1"/>
</dbReference>